<protein>
    <submittedName>
        <fullName evidence="2">MBL fold metallo-hydrolase</fullName>
    </submittedName>
</protein>
<name>A0ABD5V4K2_9EURY</name>
<dbReference type="InterPro" id="IPR001279">
    <property type="entry name" value="Metallo-B-lactamas"/>
</dbReference>
<dbReference type="InterPro" id="IPR036388">
    <property type="entry name" value="WH-like_DNA-bd_sf"/>
</dbReference>
<dbReference type="Pfam" id="PF00753">
    <property type="entry name" value="Lactamase_B"/>
    <property type="match status" value="1"/>
</dbReference>
<keyword evidence="3" id="KW-1185">Reference proteome</keyword>
<comment type="caution">
    <text evidence="2">The sequence shown here is derived from an EMBL/GenBank/DDBJ whole genome shotgun (WGS) entry which is preliminary data.</text>
</comment>
<dbReference type="Gene3D" id="3.60.15.10">
    <property type="entry name" value="Ribonuclease Z/Hydroxyacylglutathione hydrolase-like"/>
    <property type="match status" value="1"/>
</dbReference>
<proteinExistence type="predicted"/>
<feature type="domain" description="Metallo-beta-lactamase" evidence="1">
    <location>
        <begin position="18"/>
        <end position="165"/>
    </location>
</feature>
<dbReference type="AlphaFoldDB" id="A0ABD5V4K2"/>
<dbReference type="EMBL" id="JBHSXQ010000002">
    <property type="protein sequence ID" value="MFC6905019.1"/>
    <property type="molecule type" value="Genomic_DNA"/>
</dbReference>
<evidence type="ECO:0000259" key="1">
    <source>
        <dbReference type="SMART" id="SM00849"/>
    </source>
</evidence>
<gene>
    <name evidence="2" type="ORF">ACFQGH_07355</name>
</gene>
<accession>A0ABD5V4K2</accession>
<evidence type="ECO:0000313" key="2">
    <source>
        <dbReference type="EMBL" id="MFC6905019.1"/>
    </source>
</evidence>
<dbReference type="InterPro" id="IPR036866">
    <property type="entry name" value="RibonucZ/Hydroxyglut_hydro"/>
</dbReference>
<dbReference type="Proteomes" id="UP001596312">
    <property type="component" value="Unassembled WGS sequence"/>
</dbReference>
<dbReference type="PANTHER" id="PTHR23131:SF0">
    <property type="entry name" value="ENDORIBONUCLEASE LACTB2"/>
    <property type="match status" value="1"/>
</dbReference>
<dbReference type="SMART" id="SM00849">
    <property type="entry name" value="Lactamase_B"/>
    <property type="match status" value="1"/>
</dbReference>
<sequence>MELRRFPVPVATSAPTGTTNAYLVGDLLVDPAARTDALDDAAERATHVAVTHTHPDHVGAVSEYADSRTVWALAGHEARFEEATGIEPDETFADGDRLAGLTVLETPGHAPDHVALSTGEAAICGDLAMAESSVFVGGEGADMTIYLDSLRRLRELDLRVLHPGHGEPIEAPKNRLEGLTEHRLERERRVRKAVEAGNHEVEAIRDAAYEKDLSGVAELASLTVEAHLEKLAAEGELEWDGERARVRD</sequence>
<reference evidence="2 3" key="1">
    <citation type="journal article" date="2019" name="Int. J. Syst. Evol. Microbiol.">
        <title>The Global Catalogue of Microorganisms (GCM) 10K type strain sequencing project: providing services to taxonomists for standard genome sequencing and annotation.</title>
        <authorList>
            <consortium name="The Broad Institute Genomics Platform"/>
            <consortium name="The Broad Institute Genome Sequencing Center for Infectious Disease"/>
            <person name="Wu L."/>
            <person name="Ma J."/>
        </authorList>
    </citation>
    <scope>NUCLEOTIDE SEQUENCE [LARGE SCALE GENOMIC DNA]</scope>
    <source>
        <strain evidence="2 3">CGMCC 1.3240</strain>
    </source>
</reference>
<organism evidence="2 3">
    <name type="scientific">Halalkalicoccus tibetensis</name>
    <dbReference type="NCBI Taxonomy" id="175632"/>
    <lineage>
        <taxon>Archaea</taxon>
        <taxon>Methanobacteriati</taxon>
        <taxon>Methanobacteriota</taxon>
        <taxon>Stenosarchaea group</taxon>
        <taxon>Halobacteria</taxon>
        <taxon>Halobacteriales</taxon>
        <taxon>Halococcaceae</taxon>
        <taxon>Halalkalicoccus</taxon>
    </lineage>
</organism>
<dbReference type="InterPro" id="IPR050662">
    <property type="entry name" value="Sec-metab_biosynth-thioest"/>
</dbReference>
<evidence type="ECO:0000313" key="3">
    <source>
        <dbReference type="Proteomes" id="UP001596312"/>
    </source>
</evidence>
<dbReference type="RefSeq" id="WP_340603534.1">
    <property type="nucleotide sequence ID" value="NZ_JBBMXV010000002.1"/>
</dbReference>
<dbReference type="Gene3D" id="1.10.10.10">
    <property type="entry name" value="Winged helix-like DNA-binding domain superfamily/Winged helix DNA-binding domain"/>
    <property type="match status" value="1"/>
</dbReference>
<dbReference type="PANTHER" id="PTHR23131">
    <property type="entry name" value="ENDORIBONUCLEASE LACTB2"/>
    <property type="match status" value="1"/>
</dbReference>
<dbReference type="SUPFAM" id="SSF56281">
    <property type="entry name" value="Metallo-hydrolase/oxidoreductase"/>
    <property type="match status" value="1"/>
</dbReference>